<dbReference type="GO" id="GO:0005524">
    <property type="term" value="F:ATP binding"/>
    <property type="evidence" value="ECO:0007669"/>
    <property type="project" value="UniProtKB-KW"/>
</dbReference>
<accession>A0A4R1BDC4</accession>
<dbReference type="InterPro" id="IPR003395">
    <property type="entry name" value="RecF/RecN/SMC_N"/>
</dbReference>
<dbReference type="CDD" id="cd03241">
    <property type="entry name" value="ABC_RecN"/>
    <property type="match status" value="2"/>
</dbReference>
<sequence length="551" mass="58684">MLLGLSIRDFVLVDRLDLEFGAGFSVLTGETGAGKSILLDALQLALGERAESGVVRTGGDRAEVTASFAVTPELAAWLRENGLEGDDDTCLLRRVIEAGGRSRAFVNGRPVTLAQLKEAGEFLVDIHGQHAHYSLLRAGEQRRILDQYAGAGDLAARVAEAWRDWQARDKARREAEAHAAEAAEERERLQWRVDELAALAFSPEEWGRLQDDHRRLAHAAELLQGVQQLSGLLDDEAQGVLGRLHAAHGRLAGLAEIDADLAGAVEMLDGALIQAGEAVRELNHYAERVDLDPEALEQAEARLAAISDAARKFRVRPEELPALLETSSARLAELERLADPAGLARAAETARTAYMKLADSLSGRRREAAARLAEAVSQAMQRLSMQGGRLEVALAACQPEATGLESVEFLVAPHAGQGAKPLAKTASGGELSRIGLALQTILSETAGAPVLVFDEVDAGIGGGVAEIVGRLLADLGRRHQVLCVTHLPQVAAGANGHFRVSKATVAGHALSRVAALERSERVEELARMLGGVTITETTRRHAEEMLAGGAG</sequence>
<dbReference type="Pfam" id="PF02463">
    <property type="entry name" value="SMC_N"/>
    <property type="match status" value="1"/>
</dbReference>
<dbReference type="NCBIfam" id="TIGR00634">
    <property type="entry name" value="recN"/>
    <property type="match status" value="1"/>
</dbReference>
<keyword evidence="6" id="KW-0067">ATP-binding</keyword>
<dbReference type="InterPro" id="IPR027417">
    <property type="entry name" value="P-loop_NTPase"/>
</dbReference>
<evidence type="ECO:0000256" key="7">
    <source>
        <dbReference type="ARBA" id="ARBA00023204"/>
    </source>
</evidence>
<dbReference type="Proteomes" id="UP000295443">
    <property type="component" value="Unassembled WGS sequence"/>
</dbReference>
<dbReference type="GO" id="GO:0009432">
    <property type="term" value="P:SOS response"/>
    <property type="evidence" value="ECO:0007669"/>
    <property type="project" value="TreeGrafter"/>
</dbReference>
<keyword evidence="5 9" id="KW-0227">DNA damage</keyword>
<name>A0A4R1BDC4_9PROT</name>
<dbReference type="GO" id="GO:0006310">
    <property type="term" value="P:DNA recombination"/>
    <property type="evidence" value="ECO:0007669"/>
    <property type="project" value="InterPro"/>
</dbReference>
<evidence type="ECO:0000313" key="13">
    <source>
        <dbReference type="Proteomes" id="UP000295443"/>
    </source>
</evidence>
<dbReference type="PANTHER" id="PTHR11059">
    <property type="entry name" value="DNA REPAIR PROTEIN RECN"/>
    <property type="match status" value="1"/>
</dbReference>
<comment type="function">
    <text evidence="1 9">May be involved in recombinational repair of damaged DNA.</text>
</comment>
<dbReference type="SUPFAM" id="SSF52540">
    <property type="entry name" value="P-loop containing nucleoside triphosphate hydrolases"/>
    <property type="match status" value="1"/>
</dbReference>
<evidence type="ECO:0000313" key="12">
    <source>
        <dbReference type="EMBL" id="TCJ15034.1"/>
    </source>
</evidence>
<dbReference type="NCBIfam" id="NF008121">
    <property type="entry name" value="PRK10869.1"/>
    <property type="match status" value="1"/>
</dbReference>
<evidence type="ECO:0000256" key="3">
    <source>
        <dbReference type="ARBA" id="ARBA00021315"/>
    </source>
</evidence>
<evidence type="ECO:0000256" key="9">
    <source>
        <dbReference type="PIRNR" id="PIRNR003128"/>
    </source>
</evidence>
<evidence type="ECO:0000259" key="11">
    <source>
        <dbReference type="Pfam" id="PF02463"/>
    </source>
</evidence>
<gene>
    <name evidence="12" type="primary">recN</name>
    <name evidence="12" type="ORF">EZJ19_08200</name>
</gene>
<evidence type="ECO:0000256" key="1">
    <source>
        <dbReference type="ARBA" id="ARBA00003618"/>
    </source>
</evidence>
<evidence type="ECO:0000256" key="2">
    <source>
        <dbReference type="ARBA" id="ARBA00009441"/>
    </source>
</evidence>
<comment type="caution">
    <text evidence="12">The sequence shown here is derived from an EMBL/GenBank/DDBJ whole genome shotgun (WGS) entry which is preliminary data.</text>
</comment>
<dbReference type="PIRSF" id="PIRSF003128">
    <property type="entry name" value="RecN"/>
    <property type="match status" value="1"/>
</dbReference>
<dbReference type="GO" id="GO:0043590">
    <property type="term" value="C:bacterial nucleoid"/>
    <property type="evidence" value="ECO:0007669"/>
    <property type="project" value="TreeGrafter"/>
</dbReference>
<evidence type="ECO:0000256" key="8">
    <source>
        <dbReference type="ARBA" id="ARBA00033408"/>
    </source>
</evidence>
<reference evidence="12 13" key="1">
    <citation type="submission" date="2019-03" db="EMBL/GenBank/DDBJ databases">
        <title>Genome sequence of Thiobacillaceae bacterium LSR1, a sulfur-oxidizing bacterium isolated from freshwater sediment.</title>
        <authorList>
            <person name="Li S."/>
        </authorList>
    </citation>
    <scope>NUCLEOTIDE SEQUENCE [LARGE SCALE GENOMIC DNA]</scope>
    <source>
        <strain evidence="12 13">LSR1</strain>
    </source>
</reference>
<dbReference type="AlphaFoldDB" id="A0A4R1BDC4"/>
<dbReference type="EMBL" id="SJZB01000031">
    <property type="protein sequence ID" value="TCJ15034.1"/>
    <property type="molecule type" value="Genomic_DNA"/>
</dbReference>
<evidence type="ECO:0000256" key="10">
    <source>
        <dbReference type="SAM" id="Coils"/>
    </source>
</evidence>
<feature type="domain" description="RecF/RecN/SMC N-terminal" evidence="11">
    <location>
        <begin position="8"/>
        <end position="502"/>
    </location>
</feature>
<keyword evidence="10" id="KW-0175">Coiled coil</keyword>
<dbReference type="RefSeq" id="WP_131446478.1">
    <property type="nucleotide sequence ID" value="NZ_SJZB01000031.1"/>
</dbReference>
<dbReference type="FunFam" id="3.40.50.300:FF:000356">
    <property type="entry name" value="DNA repair protein RecN"/>
    <property type="match status" value="1"/>
</dbReference>
<proteinExistence type="inferred from homology"/>
<keyword evidence="13" id="KW-1185">Reference proteome</keyword>
<keyword evidence="4" id="KW-0547">Nucleotide-binding</keyword>
<keyword evidence="7 9" id="KW-0234">DNA repair</keyword>
<dbReference type="Gene3D" id="3.40.50.300">
    <property type="entry name" value="P-loop containing nucleotide triphosphate hydrolases"/>
    <property type="match status" value="2"/>
</dbReference>
<protein>
    <recommendedName>
        <fullName evidence="3 9">DNA repair protein RecN</fullName>
    </recommendedName>
    <alternativeName>
        <fullName evidence="8 9">Recombination protein N</fullName>
    </alternativeName>
</protein>
<organism evidence="12 13">
    <name type="scientific">Parasulfuritortus cantonensis</name>
    <dbReference type="NCBI Taxonomy" id="2528202"/>
    <lineage>
        <taxon>Bacteria</taxon>
        <taxon>Pseudomonadati</taxon>
        <taxon>Pseudomonadota</taxon>
        <taxon>Betaproteobacteria</taxon>
        <taxon>Nitrosomonadales</taxon>
        <taxon>Thiobacillaceae</taxon>
        <taxon>Parasulfuritortus</taxon>
    </lineage>
</organism>
<dbReference type="InterPro" id="IPR004604">
    <property type="entry name" value="DNA_recomb/repair_RecN"/>
</dbReference>
<dbReference type="PANTHER" id="PTHR11059:SF0">
    <property type="entry name" value="DNA REPAIR PROTEIN RECN"/>
    <property type="match status" value="1"/>
</dbReference>
<evidence type="ECO:0000256" key="6">
    <source>
        <dbReference type="ARBA" id="ARBA00022840"/>
    </source>
</evidence>
<dbReference type="GO" id="GO:0006281">
    <property type="term" value="P:DNA repair"/>
    <property type="evidence" value="ECO:0007669"/>
    <property type="project" value="UniProtKB-KW"/>
</dbReference>
<feature type="coiled-coil region" evidence="10">
    <location>
        <begin position="168"/>
        <end position="199"/>
    </location>
</feature>
<dbReference type="OrthoDB" id="9806954at2"/>
<evidence type="ECO:0000256" key="5">
    <source>
        <dbReference type="ARBA" id="ARBA00022763"/>
    </source>
</evidence>
<comment type="similarity">
    <text evidence="2 9">Belongs to the RecN family.</text>
</comment>
<evidence type="ECO:0000256" key="4">
    <source>
        <dbReference type="ARBA" id="ARBA00022741"/>
    </source>
</evidence>
<dbReference type="FunFam" id="3.40.50.300:FF:000319">
    <property type="entry name" value="DNA repair protein RecN"/>
    <property type="match status" value="1"/>
</dbReference>